<dbReference type="Proteomes" id="UP000324194">
    <property type="component" value="Chromosome 1"/>
</dbReference>
<dbReference type="AlphaFoldDB" id="A0A5E4PG90"/>
<evidence type="ECO:0008006" key="3">
    <source>
        <dbReference type="Google" id="ProtNLM"/>
    </source>
</evidence>
<proteinExistence type="predicted"/>
<gene>
    <name evidence="1" type="ORF">AQUSIP_06560</name>
</gene>
<protein>
    <recommendedName>
        <fullName evidence="3">Peptidase C80 domain-containing protein</fullName>
    </recommendedName>
</protein>
<accession>A0A5E4PG90</accession>
<reference evidence="1 2" key="1">
    <citation type="submission" date="2019-08" db="EMBL/GenBank/DDBJ databases">
        <authorList>
            <person name="Guy L."/>
        </authorList>
    </citation>
    <scope>NUCLEOTIDE SEQUENCE [LARGE SCALE GENOMIC DNA]</scope>
    <source>
        <strain evidence="1 2">SGT-108</strain>
    </source>
</reference>
<sequence>MEARNNTEKLIALANKKIERGIYTRLAQALNCEAISFEDLLNGNGSIPPTQTRVTFYGHSDGDVFGGGHKYYNAEEFSNHVLAILKTNPGIREIDLLACNVGAFDMNGECYASKVKQLLSKSGYDIQINTFVVDNSDNSIVKSFFVVGNLNVDDQSGEKNATGTSYLNADEFSLDILRSSDQGLYAAYMAVREDREHLEEYKLISAILSTFYEIIEAEMNSDEFTKQDALKIFKKSMATHKFFRGTEDFESTLDYIIKKYNIQFMENEKTASFRFNNVSYGFKYRKDISREANYFDDMQLVAKQKYVKSYNECSQMRSERARVMKGSLSDIRTHLKPVMLPGKTAVRTKSPHGARDFRIQSHASSYLRKSNINDFKIFSHASGDILSQKSYDGEAITVSVRPPPKGK</sequence>
<dbReference type="RefSeq" id="WP_148338622.1">
    <property type="nucleotide sequence ID" value="NZ_LR699119.1"/>
</dbReference>
<dbReference type="OrthoDB" id="5657139at2"/>
<dbReference type="KEGG" id="asip:AQUSIP_06560"/>
<name>A0A5E4PG90_9COXI</name>
<evidence type="ECO:0000313" key="2">
    <source>
        <dbReference type="Proteomes" id="UP000324194"/>
    </source>
</evidence>
<evidence type="ECO:0000313" key="1">
    <source>
        <dbReference type="EMBL" id="VVC75366.1"/>
    </source>
</evidence>
<dbReference type="EMBL" id="LR699119">
    <property type="protein sequence ID" value="VVC75366.1"/>
    <property type="molecule type" value="Genomic_DNA"/>
</dbReference>
<keyword evidence="2" id="KW-1185">Reference proteome</keyword>
<organism evidence="1 2">
    <name type="scientific">Aquicella siphonis</name>
    <dbReference type="NCBI Taxonomy" id="254247"/>
    <lineage>
        <taxon>Bacteria</taxon>
        <taxon>Pseudomonadati</taxon>
        <taxon>Pseudomonadota</taxon>
        <taxon>Gammaproteobacteria</taxon>
        <taxon>Legionellales</taxon>
        <taxon>Coxiellaceae</taxon>
        <taxon>Aquicella</taxon>
    </lineage>
</organism>